<dbReference type="PANTHER" id="PTHR30408">
    <property type="entry name" value="TYPE-1 RESTRICTION ENZYME ECOKI SPECIFICITY PROTEIN"/>
    <property type="match status" value="1"/>
</dbReference>
<keyword evidence="2" id="KW-0680">Restriction system</keyword>
<dbReference type="GO" id="GO:0009307">
    <property type="term" value="P:DNA restriction-modification system"/>
    <property type="evidence" value="ECO:0007669"/>
    <property type="project" value="UniProtKB-KW"/>
</dbReference>
<comment type="similarity">
    <text evidence="1">Belongs to the type-I restriction system S methylase family.</text>
</comment>
<dbReference type="InterPro" id="IPR044946">
    <property type="entry name" value="Restrct_endonuc_typeI_TRD_sf"/>
</dbReference>
<comment type="caution">
    <text evidence="5">The sequence shown here is derived from an EMBL/GenBank/DDBJ whole genome shotgun (WGS) entry which is preliminary data.</text>
</comment>
<evidence type="ECO:0000256" key="3">
    <source>
        <dbReference type="ARBA" id="ARBA00023125"/>
    </source>
</evidence>
<evidence type="ECO:0000256" key="1">
    <source>
        <dbReference type="ARBA" id="ARBA00010923"/>
    </source>
</evidence>
<dbReference type="GeneID" id="78297120"/>
<organism evidence="5 6">
    <name type="scientific">Victivallis vadensis</name>
    <dbReference type="NCBI Taxonomy" id="172901"/>
    <lineage>
        <taxon>Bacteria</taxon>
        <taxon>Pseudomonadati</taxon>
        <taxon>Lentisphaerota</taxon>
        <taxon>Lentisphaeria</taxon>
        <taxon>Victivallales</taxon>
        <taxon>Victivallaceae</taxon>
        <taxon>Victivallis</taxon>
    </lineage>
</organism>
<dbReference type="Gene3D" id="3.90.220.20">
    <property type="entry name" value="DNA methylase specificity domains"/>
    <property type="match status" value="1"/>
</dbReference>
<dbReference type="CDD" id="cd17243">
    <property type="entry name" value="RMtype1_S_AchA6I-TRD2-CR2_like"/>
    <property type="match status" value="1"/>
</dbReference>
<dbReference type="AlphaFoldDB" id="A0A2U1AE95"/>
<evidence type="ECO:0000313" key="5">
    <source>
        <dbReference type="EMBL" id="PVY34742.1"/>
    </source>
</evidence>
<gene>
    <name evidence="5" type="ORF">C8D82_1483</name>
</gene>
<reference evidence="5 6" key="1">
    <citation type="submission" date="2018-04" db="EMBL/GenBank/DDBJ databases">
        <title>Genomic Encyclopedia of Type Strains, Phase IV (KMG-IV): sequencing the most valuable type-strain genomes for metagenomic binning, comparative biology and taxonomic classification.</title>
        <authorList>
            <person name="Goeker M."/>
        </authorList>
    </citation>
    <scope>NUCLEOTIDE SEQUENCE [LARGE SCALE GENOMIC DNA]</scope>
    <source>
        <strain evidence="5 6">DSM 14823</strain>
    </source>
</reference>
<keyword evidence="3" id="KW-0238">DNA-binding</keyword>
<accession>A0A2U1AE95</accession>
<sequence length="179" mass="19915">MKEYKLSELADIIGGGTPKTSRSDYWGGDIPWLSVVDFNNDFRHVFTTEKTITEAGLNNSSTRILYPGEIIISARGTVGALAQVAKEMAFNQSCYGLRAKFGITCNDYLFYLLRHSIETIKKNTHGSVFDTITRDTFESISVILPDLKTQQKIASILASFDDKIELNTQINHNLEGIAA</sequence>
<dbReference type="Proteomes" id="UP000245959">
    <property type="component" value="Unassembled WGS sequence"/>
</dbReference>
<dbReference type="GO" id="GO:0003677">
    <property type="term" value="F:DNA binding"/>
    <property type="evidence" value="ECO:0007669"/>
    <property type="project" value="UniProtKB-KW"/>
</dbReference>
<evidence type="ECO:0000259" key="4">
    <source>
        <dbReference type="Pfam" id="PF01420"/>
    </source>
</evidence>
<dbReference type="OrthoDB" id="9811611at2"/>
<keyword evidence="6" id="KW-1185">Reference proteome</keyword>
<dbReference type="SUPFAM" id="SSF116734">
    <property type="entry name" value="DNA methylase specificity domain"/>
    <property type="match status" value="1"/>
</dbReference>
<dbReference type="InterPro" id="IPR052021">
    <property type="entry name" value="Type-I_RS_S_subunit"/>
</dbReference>
<dbReference type="RefSeq" id="WP_116885858.1">
    <property type="nucleotide sequence ID" value="NZ_CABMMC010000026.1"/>
</dbReference>
<dbReference type="Pfam" id="PF01420">
    <property type="entry name" value="Methylase_S"/>
    <property type="match status" value="1"/>
</dbReference>
<dbReference type="PANTHER" id="PTHR30408:SF13">
    <property type="entry name" value="TYPE I RESTRICTION ENZYME HINDI SPECIFICITY SUBUNIT"/>
    <property type="match status" value="1"/>
</dbReference>
<dbReference type="Gene3D" id="1.10.287.1120">
    <property type="entry name" value="Bipartite methylase S protein"/>
    <property type="match status" value="1"/>
</dbReference>
<dbReference type="InterPro" id="IPR000055">
    <property type="entry name" value="Restrct_endonuc_typeI_TRD"/>
</dbReference>
<evidence type="ECO:0000256" key="2">
    <source>
        <dbReference type="ARBA" id="ARBA00022747"/>
    </source>
</evidence>
<feature type="domain" description="Type I restriction modification DNA specificity" evidence="4">
    <location>
        <begin position="2"/>
        <end position="175"/>
    </location>
</feature>
<protein>
    <submittedName>
        <fullName evidence="5">Type I restriction modification DNA specificity protein</fullName>
    </submittedName>
</protein>
<dbReference type="EMBL" id="QEKH01000048">
    <property type="protein sequence ID" value="PVY34742.1"/>
    <property type="molecule type" value="Genomic_DNA"/>
</dbReference>
<evidence type="ECO:0000313" key="6">
    <source>
        <dbReference type="Proteomes" id="UP000245959"/>
    </source>
</evidence>
<proteinExistence type="inferred from homology"/>
<name>A0A2U1AE95_9BACT</name>